<dbReference type="EMBL" id="JANPWB010000011">
    <property type="protein sequence ID" value="KAJ1122408.1"/>
    <property type="molecule type" value="Genomic_DNA"/>
</dbReference>
<evidence type="ECO:0000313" key="2">
    <source>
        <dbReference type="Proteomes" id="UP001066276"/>
    </source>
</evidence>
<evidence type="ECO:0000313" key="1">
    <source>
        <dbReference type="EMBL" id="KAJ1122408.1"/>
    </source>
</evidence>
<sequence length="121" mass="13725">MPPVRLITLMGQMDEDSEDYKFNEKIGERMKVGDLVKVKSRYIEGGLTKFRGPFKVRSVQGWVVTLENGERWNMWRVALYERGSSDVAKALGSSNKEVLKSCGGFMMKDCDVLGKNVLMLL</sequence>
<reference evidence="1" key="1">
    <citation type="journal article" date="2022" name="bioRxiv">
        <title>Sequencing and chromosome-scale assembly of the giantPleurodeles waltlgenome.</title>
        <authorList>
            <person name="Brown T."/>
            <person name="Elewa A."/>
            <person name="Iarovenko S."/>
            <person name="Subramanian E."/>
            <person name="Araus A.J."/>
            <person name="Petzold A."/>
            <person name="Susuki M."/>
            <person name="Suzuki K.-i.T."/>
            <person name="Hayashi T."/>
            <person name="Toyoda A."/>
            <person name="Oliveira C."/>
            <person name="Osipova E."/>
            <person name="Leigh N.D."/>
            <person name="Simon A."/>
            <person name="Yun M.H."/>
        </authorList>
    </citation>
    <scope>NUCLEOTIDE SEQUENCE</scope>
    <source>
        <strain evidence="1">20211129_DDA</strain>
        <tissue evidence="1">Liver</tissue>
    </source>
</reference>
<comment type="caution">
    <text evidence="1">The sequence shown here is derived from an EMBL/GenBank/DDBJ whole genome shotgun (WGS) entry which is preliminary data.</text>
</comment>
<protein>
    <submittedName>
        <fullName evidence="1">Uncharacterized protein</fullName>
    </submittedName>
</protein>
<dbReference type="Proteomes" id="UP001066276">
    <property type="component" value="Chromosome 7"/>
</dbReference>
<organism evidence="1 2">
    <name type="scientific">Pleurodeles waltl</name>
    <name type="common">Iberian ribbed newt</name>
    <dbReference type="NCBI Taxonomy" id="8319"/>
    <lineage>
        <taxon>Eukaryota</taxon>
        <taxon>Metazoa</taxon>
        <taxon>Chordata</taxon>
        <taxon>Craniata</taxon>
        <taxon>Vertebrata</taxon>
        <taxon>Euteleostomi</taxon>
        <taxon>Amphibia</taxon>
        <taxon>Batrachia</taxon>
        <taxon>Caudata</taxon>
        <taxon>Salamandroidea</taxon>
        <taxon>Salamandridae</taxon>
        <taxon>Pleurodelinae</taxon>
        <taxon>Pleurodeles</taxon>
    </lineage>
</organism>
<dbReference type="AlphaFoldDB" id="A0AAV7P276"/>
<gene>
    <name evidence="1" type="ORF">NDU88_000895</name>
</gene>
<keyword evidence="2" id="KW-1185">Reference proteome</keyword>
<name>A0AAV7P276_PLEWA</name>
<proteinExistence type="predicted"/>
<accession>A0AAV7P276</accession>